<evidence type="ECO:0000256" key="2">
    <source>
        <dbReference type="ARBA" id="ARBA00022679"/>
    </source>
</evidence>
<feature type="binding site" evidence="7">
    <location>
        <position position="43"/>
    </location>
    <ligand>
        <name>ATP</name>
        <dbReference type="ChEBI" id="CHEBI:30616"/>
    </ligand>
</feature>
<evidence type="ECO:0000256" key="7">
    <source>
        <dbReference type="PROSITE-ProRule" id="PRU10141"/>
    </source>
</evidence>
<feature type="region of interest" description="Disordered" evidence="8">
    <location>
        <begin position="339"/>
        <end position="375"/>
    </location>
</feature>
<dbReference type="RefSeq" id="WP_381612101.1">
    <property type="nucleotide sequence ID" value="NZ_JBHTEB010000001.1"/>
</dbReference>
<dbReference type="CDD" id="cd14014">
    <property type="entry name" value="STKc_PknB_like"/>
    <property type="match status" value="1"/>
</dbReference>
<dbReference type="Gene3D" id="1.10.510.10">
    <property type="entry name" value="Transferase(Phosphotransferase) domain 1"/>
    <property type="match status" value="1"/>
</dbReference>
<evidence type="ECO:0000256" key="5">
    <source>
        <dbReference type="ARBA" id="ARBA00022777"/>
    </source>
</evidence>
<comment type="similarity">
    <text evidence="1">Belongs to the leucine-binding protein family.</text>
</comment>
<dbReference type="SUPFAM" id="SSF53822">
    <property type="entry name" value="Periplasmic binding protein-like I"/>
    <property type="match status" value="1"/>
</dbReference>
<dbReference type="Proteomes" id="UP001597023">
    <property type="component" value="Unassembled WGS sequence"/>
</dbReference>
<dbReference type="Gene3D" id="3.40.50.2300">
    <property type="match status" value="2"/>
</dbReference>
<keyword evidence="5 10" id="KW-0418">Kinase</keyword>
<keyword evidence="2" id="KW-0808">Transferase</keyword>
<evidence type="ECO:0000256" key="4">
    <source>
        <dbReference type="ARBA" id="ARBA00022741"/>
    </source>
</evidence>
<sequence>MRALRADDPETLGGHRLLARLGAGGMGTVYLARTPDGALRALKMIRAEYAADPAFRARFRREVRLASGLDGRWVVPVTASDTEAREPWLATDFVPGPALTEAVDGHGPLPAATVLTLGVRLAAALTEVHAAGLVHRDVKPGNILLARDGPRLIDFGIAQGAGTTALTAPDAVIGTPGYLSPEQARTSGGAVGPPSDVFSLGCVLAYAATGRRPFGTGDPAAVLYRTVHEEPDLTGLDRALPPPACAVVRRCLAKEPEGRPTAGEVRDVLRGWGPPGRGAGGSVPAPTVTARPEPAASAASASGSGPAPTSAPPGAPRGPAPEGDWLPADLLRLVAERSARALVPPPRAEPPTRAGDGSGEGSGDGPRVGPSAGTSRRRVLAVGGSVAAVVATAGAAVLLSRRGTPAGGGSSGDLPTHTLALHADLSGPGRGTGTAHEHGARLAVAAHNARPDAAFRLALTTHDDAGDAARAKRVARQVLDDSRVRAVLGPTATATAEAAAPLYGAAELPVVLVSVDTEATTLSTSELRTLCVTRANGAHRHLALLDYLSRVRRSERTAVIEDRASGAVAWDNARQMEATPPAEGTATAYPVAADEGFRSAVRAALADRPQGVVFAGASPRRAAACARALAAEGFTGPRAAYEPVMRPAFLTEAGDAAEGWVFGAPYTAPQSATSKAARAFTAAHRRRYGDDPGRWAAEAYDAVHLVARTIAALGGESDVEPGRIAERIFRVSHDGVAKRLSFSQDRTQVLAPLGTNFLYQVRDGAFRLLGRHDEVKDAD</sequence>
<organism evidence="10 11">
    <name type="scientific">Streptomyces flavalbus</name>
    <dbReference type="NCBI Taxonomy" id="2665155"/>
    <lineage>
        <taxon>Bacteria</taxon>
        <taxon>Bacillati</taxon>
        <taxon>Actinomycetota</taxon>
        <taxon>Actinomycetes</taxon>
        <taxon>Kitasatosporales</taxon>
        <taxon>Streptomycetaceae</taxon>
        <taxon>Streptomyces</taxon>
    </lineage>
</organism>
<evidence type="ECO:0000259" key="9">
    <source>
        <dbReference type="PROSITE" id="PS50011"/>
    </source>
</evidence>
<dbReference type="InterPro" id="IPR000719">
    <property type="entry name" value="Prot_kinase_dom"/>
</dbReference>
<dbReference type="InterPro" id="IPR008271">
    <property type="entry name" value="Ser/Thr_kinase_AS"/>
</dbReference>
<evidence type="ECO:0000256" key="1">
    <source>
        <dbReference type="ARBA" id="ARBA00010062"/>
    </source>
</evidence>
<keyword evidence="3" id="KW-0732">Signal</keyword>
<dbReference type="InterPro" id="IPR028081">
    <property type="entry name" value="Leu-bd"/>
</dbReference>
<feature type="region of interest" description="Disordered" evidence="8">
    <location>
        <begin position="257"/>
        <end position="325"/>
    </location>
</feature>
<keyword evidence="6 7" id="KW-0067">ATP-binding</keyword>
<dbReference type="PROSITE" id="PS00108">
    <property type="entry name" value="PROTEIN_KINASE_ST"/>
    <property type="match status" value="1"/>
</dbReference>
<dbReference type="GO" id="GO:0016301">
    <property type="term" value="F:kinase activity"/>
    <property type="evidence" value="ECO:0007669"/>
    <property type="project" value="UniProtKB-KW"/>
</dbReference>
<evidence type="ECO:0000313" key="11">
    <source>
        <dbReference type="Proteomes" id="UP001597023"/>
    </source>
</evidence>
<dbReference type="PANTHER" id="PTHR43289:SF34">
    <property type="entry name" value="SERINE_THREONINE-PROTEIN KINASE YBDM-RELATED"/>
    <property type="match status" value="1"/>
</dbReference>
<keyword evidence="11" id="KW-1185">Reference proteome</keyword>
<dbReference type="EMBL" id="JBHTEB010000001">
    <property type="protein sequence ID" value="MFD0317087.1"/>
    <property type="molecule type" value="Genomic_DNA"/>
</dbReference>
<feature type="domain" description="Protein kinase" evidence="9">
    <location>
        <begin position="15"/>
        <end position="269"/>
    </location>
</feature>
<reference evidence="11" key="1">
    <citation type="journal article" date="2019" name="Int. J. Syst. Evol. Microbiol.">
        <title>The Global Catalogue of Microorganisms (GCM) 10K type strain sequencing project: providing services to taxonomists for standard genome sequencing and annotation.</title>
        <authorList>
            <consortium name="The Broad Institute Genomics Platform"/>
            <consortium name="The Broad Institute Genome Sequencing Center for Infectious Disease"/>
            <person name="Wu L."/>
            <person name="Ma J."/>
        </authorList>
    </citation>
    <scope>NUCLEOTIDE SEQUENCE [LARGE SCALE GENOMIC DNA]</scope>
    <source>
        <strain evidence="11">CGMCC 4.7400</strain>
    </source>
</reference>
<proteinExistence type="inferred from homology"/>
<dbReference type="Gene3D" id="3.30.200.20">
    <property type="entry name" value="Phosphorylase Kinase, domain 1"/>
    <property type="match status" value="1"/>
</dbReference>
<gene>
    <name evidence="10" type="ORF">ACFQZ6_23285</name>
</gene>
<comment type="caution">
    <text evidence="10">The sequence shown here is derived from an EMBL/GenBank/DDBJ whole genome shotgun (WGS) entry which is preliminary data.</text>
</comment>
<evidence type="ECO:0000256" key="6">
    <source>
        <dbReference type="ARBA" id="ARBA00022840"/>
    </source>
</evidence>
<dbReference type="PANTHER" id="PTHR43289">
    <property type="entry name" value="MITOGEN-ACTIVATED PROTEIN KINASE KINASE KINASE 20-RELATED"/>
    <property type="match status" value="1"/>
</dbReference>
<feature type="compositionally biased region" description="Low complexity" evidence="8">
    <location>
        <begin position="282"/>
        <end position="308"/>
    </location>
</feature>
<dbReference type="InterPro" id="IPR017441">
    <property type="entry name" value="Protein_kinase_ATP_BS"/>
</dbReference>
<dbReference type="PROSITE" id="PS00107">
    <property type="entry name" value="PROTEIN_KINASE_ATP"/>
    <property type="match status" value="1"/>
</dbReference>
<dbReference type="PROSITE" id="PS50011">
    <property type="entry name" value="PROTEIN_KINASE_DOM"/>
    <property type="match status" value="1"/>
</dbReference>
<feature type="compositionally biased region" description="Basic and acidic residues" evidence="8">
    <location>
        <begin position="257"/>
        <end position="269"/>
    </location>
</feature>
<dbReference type="SMART" id="SM00220">
    <property type="entry name" value="S_TKc"/>
    <property type="match status" value="1"/>
</dbReference>
<keyword evidence="4 7" id="KW-0547">Nucleotide-binding</keyword>
<dbReference type="InterPro" id="IPR011009">
    <property type="entry name" value="Kinase-like_dom_sf"/>
</dbReference>
<evidence type="ECO:0000256" key="8">
    <source>
        <dbReference type="SAM" id="MobiDB-lite"/>
    </source>
</evidence>
<evidence type="ECO:0000256" key="3">
    <source>
        <dbReference type="ARBA" id="ARBA00022729"/>
    </source>
</evidence>
<name>A0ABW2WCB8_9ACTN</name>
<accession>A0ABW2WCB8</accession>
<feature type="compositionally biased region" description="Pro residues" evidence="8">
    <location>
        <begin position="309"/>
        <end position="319"/>
    </location>
</feature>
<feature type="compositionally biased region" description="Gly residues" evidence="8">
    <location>
        <begin position="356"/>
        <end position="366"/>
    </location>
</feature>
<protein>
    <submittedName>
        <fullName evidence="10">Bifunctional serine/threonine-protein kinase/ABC transporter substrate-binding protein</fullName>
    </submittedName>
</protein>
<dbReference type="InterPro" id="IPR028082">
    <property type="entry name" value="Peripla_BP_I"/>
</dbReference>
<evidence type="ECO:0000313" key="10">
    <source>
        <dbReference type="EMBL" id="MFD0317087.1"/>
    </source>
</evidence>
<dbReference type="Pfam" id="PF00069">
    <property type="entry name" value="Pkinase"/>
    <property type="match status" value="1"/>
</dbReference>
<dbReference type="Pfam" id="PF13458">
    <property type="entry name" value="Peripla_BP_6"/>
    <property type="match status" value="1"/>
</dbReference>
<dbReference type="SUPFAM" id="SSF56112">
    <property type="entry name" value="Protein kinase-like (PK-like)"/>
    <property type="match status" value="1"/>
</dbReference>